<dbReference type="SUPFAM" id="SSF64438">
    <property type="entry name" value="CNF1/YfiH-like putative cysteine hydrolases"/>
    <property type="match status" value="1"/>
</dbReference>
<evidence type="ECO:0000256" key="8">
    <source>
        <dbReference type="ARBA" id="ARBA00048968"/>
    </source>
</evidence>
<evidence type="ECO:0000256" key="6">
    <source>
        <dbReference type="ARBA" id="ARBA00022833"/>
    </source>
</evidence>
<evidence type="ECO:0000313" key="12">
    <source>
        <dbReference type="Proteomes" id="UP000198885"/>
    </source>
</evidence>
<dbReference type="AlphaFoldDB" id="A0A1H9RJW8"/>
<reference evidence="11 12" key="1">
    <citation type="submission" date="2016-10" db="EMBL/GenBank/DDBJ databases">
        <authorList>
            <person name="de Groot N.N."/>
        </authorList>
    </citation>
    <scope>NUCLEOTIDE SEQUENCE [LARGE SCALE GENOMIC DNA]</scope>
    <source>
        <strain evidence="11 12">DSM 23042</strain>
    </source>
</reference>
<evidence type="ECO:0000313" key="11">
    <source>
        <dbReference type="EMBL" id="SER73052.1"/>
    </source>
</evidence>
<dbReference type="InterPro" id="IPR011324">
    <property type="entry name" value="Cytotoxic_necrot_fac-like_cat"/>
</dbReference>
<dbReference type="GO" id="GO:0016787">
    <property type="term" value="F:hydrolase activity"/>
    <property type="evidence" value="ECO:0007669"/>
    <property type="project" value="UniProtKB-KW"/>
</dbReference>
<dbReference type="NCBIfam" id="TIGR00726">
    <property type="entry name" value="peptidoglycan editing factor PgeF"/>
    <property type="match status" value="1"/>
</dbReference>
<evidence type="ECO:0000256" key="4">
    <source>
        <dbReference type="ARBA" id="ARBA00022723"/>
    </source>
</evidence>
<dbReference type="EMBL" id="FOGU01000002">
    <property type="protein sequence ID" value="SER73052.1"/>
    <property type="molecule type" value="Genomic_DNA"/>
</dbReference>
<evidence type="ECO:0000256" key="7">
    <source>
        <dbReference type="ARBA" id="ARBA00047989"/>
    </source>
</evidence>
<evidence type="ECO:0000256" key="9">
    <source>
        <dbReference type="ARBA" id="ARBA00049893"/>
    </source>
</evidence>
<dbReference type="PANTHER" id="PTHR30616">
    <property type="entry name" value="UNCHARACTERIZED PROTEIN YFIH"/>
    <property type="match status" value="1"/>
</dbReference>
<sequence length="251" mass="26865">MTLDIITSDTLAPLRHGFFGRRGGASSGVFAGLNCGHGSSDQSEAVTINRRRVADVMEVAPDALLTVHQVHSADVVVLDDPPETAPRADGLVTTTPGLALGVLTADCQPVLFADPEAGVVGAAHAGWKGALAGILDATIDAMVDAGARREAIRAVIGPTISQRAYEVGPDFFEDFIAEDPDSARFFAQGDGDRMLFDLPGFGLYRLRAAGIAEAEWTRHCTYSDADRFYSYRRSTHLREADYGRMIAAIRL</sequence>
<evidence type="ECO:0000256" key="10">
    <source>
        <dbReference type="RuleBase" id="RU361274"/>
    </source>
</evidence>
<dbReference type="Proteomes" id="UP000198885">
    <property type="component" value="Unassembled WGS sequence"/>
</dbReference>
<proteinExistence type="inferred from homology"/>
<protein>
    <recommendedName>
        <fullName evidence="10">Purine nucleoside phosphorylase</fullName>
    </recommendedName>
</protein>
<comment type="catalytic activity">
    <reaction evidence="9">
        <text>S-methyl-5'-thioadenosine + phosphate = 5-(methylsulfanyl)-alpha-D-ribose 1-phosphate + adenine</text>
        <dbReference type="Rhea" id="RHEA:11852"/>
        <dbReference type="ChEBI" id="CHEBI:16708"/>
        <dbReference type="ChEBI" id="CHEBI:17509"/>
        <dbReference type="ChEBI" id="CHEBI:43474"/>
        <dbReference type="ChEBI" id="CHEBI:58533"/>
        <dbReference type="EC" id="2.4.2.28"/>
    </reaction>
    <physiologicalReaction direction="left-to-right" evidence="9">
        <dbReference type="Rhea" id="RHEA:11853"/>
    </physiologicalReaction>
</comment>
<dbReference type="Gene3D" id="3.60.140.10">
    <property type="entry name" value="CNF1/YfiH-like putative cysteine hydrolases"/>
    <property type="match status" value="1"/>
</dbReference>
<dbReference type="PANTHER" id="PTHR30616:SF2">
    <property type="entry name" value="PURINE NUCLEOSIDE PHOSPHORYLASE LACC1"/>
    <property type="match status" value="1"/>
</dbReference>
<accession>A0A1H9RJW8</accession>
<dbReference type="GO" id="GO:0017061">
    <property type="term" value="F:S-methyl-5-thioadenosine phosphorylase activity"/>
    <property type="evidence" value="ECO:0007669"/>
    <property type="project" value="UniProtKB-EC"/>
</dbReference>
<evidence type="ECO:0000256" key="2">
    <source>
        <dbReference type="ARBA" id="ARBA00007353"/>
    </source>
</evidence>
<evidence type="ECO:0000256" key="3">
    <source>
        <dbReference type="ARBA" id="ARBA00022679"/>
    </source>
</evidence>
<comment type="similarity">
    <text evidence="2 10">Belongs to the purine nucleoside phosphorylase YfiH/LACC1 family.</text>
</comment>
<comment type="catalytic activity">
    <reaction evidence="8">
        <text>adenosine + phosphate = alpha-D-ribose 1-phosphate + adenine</text>
        <dbReference type="Rhea" id="RHEA:27642"/>
        <dbReference type="ChEBI" id="CHEBI:16335"/>
        <dbReference type="ChEBI" id="CHEBI:16708"/>
        <dbReference type="ChEBI" id="CHEBI:43474"/>
        <dbReference type="ChEBI" id="CHEBI:57720"/>
        <dbReference type="EC" id="2.4.2.1"/>
    </reaction>
    <physiologicalReaction direction="left-to-right" evidence="8">
        <dbReference type="Rhea" id="RHEA:27643"/>
    </physiologicalReaction>
</comment>
<keyword evidence="12" id="KW-1185">Reference proteome</keyword>
<dbReference type="InterPro" id="IPR038371">
    <property type="entry name" value="Cu_polyphenol_OxRdtase_sf"/>
</dbReference>
<gene>
    <name evidence="11" type="ORF">SAMN04490244_102321</name>
</gene>
<keyword evidence="4" id="KW-0479">Metal-binding</keyword>
<dbReference type="GO" id="GO:0005507">
    <property type="term" value="F:copper ion binding"/>
    <property type="evidence" value="ECO:0007669"/>
    <property type="project" value="TreeGrafter"/>
</dbReference>
<name>A0A1H9RJW8_9RHOB</name>
<comment type="catalytic activity">
    <reaction evidence="7">
        <text>adenosine + H2O + H(+) = inosine + NH4(+)</text>
        <dbReference type="Rhea" id="RHEA:24408"/>
        <dbReference type="ChEBI" id="CHEBI:15377"/>
        <dbReference type="ChEBI" id="CHEBI:15378"/>
        <dbReference type="ChEBI" id="CHEBI:16335"/>
        <dbReference type="ChEBI" id="CHEBI:17596"/>
        <dbReference type="ChEBI" id="CHEBI:28938"/>
        <dbReference type="EC" id="3.5.4.4"/>
    </reaction>
    <physiologicalReaction direction="left-to-right" evidence="7">
        <dbReference type="Rhea" id="RHEA:24409"/>
    </physiologicalReaction>
</comment>
<evidence type="ECO:0000256" key="1">
    <source>
        <dbReference type="ARBA" id="ARBA00000553"/>
    </source>
</evidence>
<dbReference type="RefSeq" id="WP_092689088.1">
    <property type="nucleotide sequence ID" value="NZ_FOGU01000002.1"/>
</dbReference>
<organism evidence="11 12">
    <name type="scientific">Tranquillimonas rosea</name>
    <dbReference type="NCBI Taxonomy" id="641238"/>
    <lineage>
        <taxon>Bacteria</taxon>
        <taxon>Pseudomonadati</taxon>
        <taxon>Pseudomonadota</taxon>
        <taxon>Alphaproteobacteria</taxon>
        <taxon>Rhodobacterales</taxon>
        <taxon>Roseobacteraceae</taxon>
        <taxon>Tranquillimonas</taxon>
    </lineage>
</organism>
<comment type="catalytic activity">
    <reaction evidence="1">
        <text>inosine + phosphate = alpha-D-ribose 1-phosphate + hypoxanthine</text>
        <dbReference type="Rhea" id="RHEA:27646"/>
        <dbReference type="ChEBI" id="CHEBI:17368"/>
        <dbReference type="ChEBI" id="CHEBI:17596"/>
        <dbReference type="ChEBI" id="CHEBI:43474"/>
        <dbReference type="ChEBI" id="CHEBI:57720"/>
        <dbReference type="EC" id="2.4.2.1"/>
    </reaction>
    <physiologicalReaction direction="left-to-right" evidence="1">
        <dbReference type="Rhea" id="RHEA:27647"/>
    </physiologicalReaction>
</comment>
<keyword evidence="5" id="KW-0378">Hydrolase</keyword>
<keyword evidence="6" id="KW-0862">Zinc</keyword>
<evidence type="ECO:0000256" key="5">
    <source>
        <dbReference type="ARBA" id="ARBA00022801"/>
    </source>
</evidence>
<dbReference type="STRING" id="641238.SAMN04490244_102321"/>
<dbReference type="InterPro" id="IPR003730">
    <property type="entry name" value="Cu_polyphenol_OxRdtase"/>
</dbReference>
<dbReference type="Pfam" id="PF02578">
    <property type="entry name" value="Cu-oxidase_4"/>
    <property type="match status" value="1"/>
</dbReference>
<keyword evidence="3" id="KW-0808">Transferase</keyword>
<dbReference type="OrthoDB" id="4279at2"/>
<dbReference type="CDD" id="cd16833">
    <property type="entry name" value="YfiH"/>
    <property type="match status" value="1"/>
</dbReference>